<keyword evidence="3 5" id="KW-1133">Transmembrane helix</keyword>
<feature type="transmembrane region" description="Helical" evidence="5">
    <location>
        <begin position="31"/>
        <end position="52"/>
    </location>
</feature>
<evidence type="ECO:0008006" key="10">
    <source>
        <dbReference type="Google" id="ProtNLM"/>
    </source>
</evidence>
<keyword evidence="4 5" id="KW-0472">Membrane</keyword>
<dbReference type="PANTHER" id="PTHR21576:SF139">
    <property type="entry name" value="NODULIN-LIKE DOMAIN-CONTAINING PROTEIN"/>
    <property type="match status" value="1"/>
</dbReference>
<comment type="caution">
    <text evidence="8">The sequence shown here is derived from an EMBL/GenBank/DDBJ whole genome shotgun (WGS) entry which is preliminary data.</text>
</comment>
<evidence type="ECO:0000313" key="9">
    <source>
        <dbReference type="Proteomes" id="UP000712600"/>
    </source>
</evidence>
<dbReference type="InterPro" id="IPR010658">
    <property type="entry name" value="Nodulin-like"/>
</dbReference>
<accession>A0A8S9MS48</accession>
<feature type="domain" description="NFD4 C-terminal" evidence="7">
    <location>
        <begin position="69"/>
        <end position="178"/>
    </location>
</feature>
<feature type="transmembrane region" description="Helical" evidence="5">
    <location>
        <begin position="109"/>
        <end position="128"/>
    </location>
</feature>
<dbReference type="AlphaFoldDB" id="A0A8S9MS48"/>
<sequence>MLFTSRTNFNGVSAALYTLAYNAINPISTQLYLLLNALIPLIVSFAALIPIIRQPPLEPLPPDGVRSLSALQAGTALIGLSSGFIFAAAVSITSELFGPNSVGVNHNILITNIPIGSLVYGFLAALVYESHSTAGSKTGSVICMGRDCYFLTFVWWGCLSVIGLASSVVLFLRTRRAYQRFEQDRIASSMLYS</sequence>
<evidence type="ECO:0000256" key="3">
    <source>
        <dbReference type="ARBA" id="ARBA00022989"/>
    </source>
</evidence>
<dbReference type="InterPro" id="IPR036259">
    <property type="entry name" value="MFS_trans_sf"/>
</dbReference>
<gene>
    <name evidence="8" type="ORF">F2Q69_00055334</name>
</gene>
<evidence type="ECO:0000256" key="1">
    <source>
        <dbReference type="ARBA" id="ARBA00004141"/>
    </source>
</evidence>
<evidence type="ECO:0000259" key="6">
    <source>
        <dbReference type="Pfam" id="PF06813"/>
    </source>
</evidence>
<feature type="domain" description="Nodulin-like" evidence="6">
    <location>
        <begin position="8"/>
        <end position="57"/>
    </location>
</feature>
<dbReference type="GO" id="GO:0016020">
    <property type="term" value="C:membrane"/>
    <property type="evidence" value="ECO:0007669"/>
    <property type="project" value="UniProtKB-SubCell"/>
</dbReference>
<organism evidence="8 9">
    <name type="scientific">Brassica cretica</name>
    <name type="common">Mustard</name>
    <dbReference type="NCBI Taxonomy" id="69181"/>
    <lineage>
        <taxon>Eukaryota</taxon>
        <taxon>Viridiplantae</taxon>
        <taxon>Streptophyta</taxon>
        <taxon>Embryophyta</taxon>
        <taxon>Tracheophyta</taxon>
        <taxon>Spermatophyta</taxon>
        <taxon>Magnoliopsida</taxon>
        <taxon>eudicotyledons</taxon>
        <taxon>Gunneridae</taxon>
        <taxon>Pentapetalae</taxon>
        <taxon>rosids</taxon>
        <taxon>malvids</taxon>
        <taxon>Brassicales</taxon>
        <taxon>Brassicaceae</taxon>
        <taxon>Brassiceae</taxon>
        <taxon>Brassica</taxon>
    </lineage>
</organism>
<evidence type="ECO:0000256" key="5">
    <source>
        <dbReference type="SAM" id="Phobius"/>
    </source>
</evidence>
<evidence type="ECO:0000313" key="8">
    <source>
        <dbReference type="EMBL" id="KAF3485433.1"/>
    </source>
</evidence>
<evidence type="ECO:0000259" key="7">
    <source>
        <dbReference type="Pfam" id="PF23262"/>
    </source>
</evidence>
<dbReference type="InterPro" id="IPR056555">
    <property type="entry name" value="NFD4_C"/>
</dbReference>
<feature type="transmembrane region" description="Helical" evidence="5">
    <location>
        <begin position="72"/>
        <end position="97"/>
    </location>
</feature>
<dbReference type="Pfam" id="PF23262">
    <property type="entry name" value="NFD4_C"/>
    <property type="match status" value="1"/>
</dbReference>
<reference evidence="8" key="1">
    <citation type="submission" date="2019-12" db="EMBL/GenBank/DDBJ databases">
        <title>Genome sequencing and annotation of Brassica cretica.</title>
        <authorList>
            <person name="Studholme D.J."/>
            <person name="Sarris P."/>
        </authorList>
    </citation>
    <scope>NUCLEOTIDE SEQUENCE</scope>
    <source>
        <strain evidence="8">PFS-109/04</strain>
        <tissue evidence="8">Leaf</tissue>
    </source>
</reference>
<feature type="transmembrane region" description="Helical" evidence="5">
    <location>
        <begin position="148"/>
        <end position="172"/>
    </location>
</feature>
<dbReference type="Proteomes" id="UP000712600">
    <property type="component" value="Unassembled WGS sequence"/>
</dbReference>
<keyword evidence="2 5" id="KW-0812">Transmembrane</keyword>
<comment type="subcellular location">
    <subcellularLocation>
        <location evidence="1">Membrane</location>
        <topology evidence="1">Multi-pass membrane protein</topology>
    </subcellularLocation>
</comment>
<proteinExistence type="predicted"/>
<protein>
    <recommendedName>
        <fullName evidence="10">Nodulin-like domain-containing protein</fullName>
    </recommendedName>
</protein>
<dbReference type="EMBL" id="QGKX02002183">
    <property type="protein sequence ID" value="KAF3485433.1"/>
    <property type="molecule type" value="Genomic_DNA"/>
</dbReference>
<dbReference type="Pfam" id="PF06813">
    <property type="entry name" value="Nodulin-like"/>
    <property type="match status" value="1"/>
</dbReference>
<evidence type="ECO:0000256" key="2">
    <source>
        <dbReference type="ARBA" id="ARBA00022692"/>
    </source>
</evidence>
<dbReference type="SUPFAM" id="SSF103473">
    <property type="entry name" value="MFS general substrate transporter"/>
    <property type="match status" value="1"/>
</dbReference>
<dbReference type="PANTHER" id="PTHR21576">
    <property type="entry name" value="UNCHARACTERIZED NODULIN-LIKE PROTEIN"/>
    <property type="match status" value="1"/>
</dbReference>
<name>A0A8S9MS48_BRACR</name>
<evidence type="ECO:0000256" key="4">
    <source>
        <dbReference type="ARBA" id="ARBA00023136"/>
    </source>
</evidence>